<evidence type="ECO:0000256" key="4">
    <source>
        <dbReference type="ARBA" id="ARBA00022618"/>
    </source>
</evidence>
<dbReference type="InterPro" id="IPR036133">
    <property type="entry name" value="EB1_C_sf"/>
</dbReference>
<dbReference type="InterPro" id="IPR001715">
    <property type="entry name" value="CH_dom"/>
</dbReference>
<comment type="caution">
    <text evidence="14">The sequence shown here is derived from an EMBL/GenBank/DDBJ whole genome shotgun (WGS) entry which is preliminary data.</text>
</comment>
<keyword evidence="6" id="KW-0498">Mitosis</keyword>
<keyword evidence="5 9" id="KW-0493">Microtubule</keyword>
<dbReference type="FunFam" id="1.20.5.1430:FF:000005">
    <property type="entry name" value="Eb1, isoform E"/>
    <property type="match status" value="1"/>
</dbReference>
<dbReference type="Proteomes" id="UP001147782">
    <property type="component" value="Unassembled WGS sequence"/>
</dbReference>
<evidence type="ECO:0000313" key="15">
    <source>
        <dbReference type="Proteomes" id="UP001147782"/>
    </source>
</evidence>
<dbReference type="PROSITE" id="PS50021">
    <property type="entry name" value="CH"/>
    <property type="match status" value="1"/>
</dbReference>
<evidence type="ECO:0000256" key="10">
    <source>
        <dbReference type="SAM" id="Coils"/>
    </source>
</evidence>
<dbReference type="Pfam" id="PF00307">
    <property type="entry name" value="CH"/>
    <property type="match status" value="1"/>
</dbReference>
<evidence type="ECO:0000256" key="3">
    <source>
        <dbReference type="ARBA" id="ARBA00022490"/>
    </source>
</evidence>
<evidence type="ECO:0000256" key="1">
    <source>
        <dbReference type="ARBA" id="ARBA00004245"/>
    </source>
</evidence>
<dbReference type="GO" id="GO:0030473">
    <property type="term" value="P:nuclear migration along microtubule"/>
    <property type="evidence" value="ECO:0007669"/>
    <property type="project" value="UniProtKB-ARBA"/>
</dbReference>
<evidence type="ECO:0000256" key="11">
    <source>
        <dbReference type="SAM" id="MobiDB-lite"/>
    </source>
</evidence>
<evidence type="ECO:0000256" key="2">
    <source>
        <dbReference type="ARBA" id="ARBA00010729"/>
    </source>
</evidence>
<feature type="region of interest" description="Disordered" evidence="11">
    <location>
        <begin position="122"/>
        <end position="154"/>
    </location>
</feature>
<dbReference type="PANTHER" id="PTHR10623">
    <property type="entry name" value="MICROTUBULE-ASSOCIATED PROTEIN RP/EB FAMILY MEMBER"/>
    <property type="match status" value="1"/>
</dbReference>
<dbReference type="Gene3D" id="1.20.5.1430">
    <property type="match status" value="1"/>
</dbReference>
<gene>
    <name evidence="14" type="ORF">N7496_001378</name>
</gene>
<keyword evidence="15" id="KW-1185">Reference proteome</keyword>
<keyword evidence="10" id="KW-0175">Coiled coil</keyword>
<reference evidence="14" key="2">
    <citation type="journal article" date="2023" name="IMA Fungus">
        <title>Comparative genomic study of the Penicillium genus elucidates a diverse pangenome and 15 lateral gene transfer events.</title>
        <authorList>
            <person name="Petersen C."/>
            <person name="Sorensen T."/>
            <person name="Nielsen M.R."/>
            <person name="Sondergaard T.E."/>
            <person name="Sorensen J.L."/>
            <person name="Fitzpatrick D.A."/>
            <person name="Frisvad J.C."/>
            <person name="Nielsen K.L."/>
        </authorList>
    </citation>
    <scope>NUCLEOTIDE SEQUENCE</scope>
    <source>
        <strain evidence="14">IBT 29864</strain>
    </source>
</reference>
<evidence type="ECO:0000259" key="12">
    <source>
        <dbReference type="PROSITE" id="PS50021"/>
    </source>
</evidence>
<dbReference type="InterPro" id="IPR036872">
    <property type="entry name" value="CH_dom_sf"/>
</dbReference>
<dbReference type="GO" id="GO:0035372">
    <property type="term" value="P:protein localization to microtubule"/>
    <property type="evidence" value="ECO:0007669"/>
    <property type="project" value="UniProtKB-ARBA"/>
</dbReference>
<dbReference type="GO" id="GO:0051010">
    <property type="term" value="F:microtubule plus-end binding"/>
    <property type="evidence" value="ECO:0007669"/>
    <property type="project" value="UniProtKB-ARBA"/>
</dbReference>
<dbReference type="GO" id="GO:0051301">
    <property type="term" value="P:cell division"/>
    <property type="evidence" value="ECO:0007669"/>
    <property type="project" value="UniProtKB-KW"/>
</dbReference>
<dbReference type="InterPro" id="IPR004953">
    <property type="entry name" value="EB1_C"/>
</dbReference>
<dbReference type="SUPFAM" id="SSF140612">
    <property type="entry name" value="EB1 dimerisation domain-like"/>
    <property type="match status" value="1"/>
</dbReference>
<evidence type="ECO:0000256" key="7">
    <source>
        <dbReference type="ARBA" id="ARBA00023212"/>
    </source>
</evidence>
<dbReference type="FunFam" id="1.10.418.10:FF:000028">
    <property type="entry name" value="RP/EB family microtubule-associated protein"/>
    <property type="match status" value="1"/>
</dbReference>
<dbReference type="Pfam" id="PF03271">
    <property type="entry name" value="EB1"/>
    <property type="match status" value="1"/>
</dbReference>
<keyword evidence="3" id="KW-0963">Cytoplasm</keyword>
<dbReference type="PROSITE" id="PS51230">
    <property type="entry name" value="EB1_C"/>
    <property type="match status" value="1"/>
</dbReference>
<sequence>MGESRQELLAWLNNLLQLNITKIEQCGTGAALCQIFDSIFMDVPMSRVKFNVNSEYAYLQNFKVLQNVFTRHQVVKPIPVESLTKCRMQDNLEFLQWVKKYWDQHYPGGEYDAVGRRKASGAPAAAPVGAPRAPSSGSRRGVTPTTAAARAPRVAAAGAGGGAATAALQQEIATQKEAIAGLEKERDFYFAKLRDIELLLQTAIEENPEIEKEEDTLVKHIQGILYSTEDGFEIPAEEEEGAADELETF</sequence>
<dbReference type="SUPFAM" id="SSF47576">
    <property type="entry name" value="Calponin-homology domain, CH-domain"/>
    <property type="match status" value="1"/>
</dbReference>
<dbReference type="GeneID" id="81433486"/>
<reference evidence="14" key="1">
    <citation type="submission" date="2022-11" db="EMBL/GenBank/DDBJ databases">
        <authorList>
            <person name="Petersen C."/>
        </authorList>
    </citation>
    <scope>NUCLEOTIDE SEQUENCE</scope>
    <source>
        <strain evidence="14">IBT 29864</strain>
    </source>
</reference>
<comment type="subcellular location">
    <subcellularLocation>
        <location evidence="1">Cytoplasm</location>
        <location evidence="1">Cytoskeleton</location>
    </subcellularLocation>
</comment>
<organism evidence="14 15">
    <name type="scientific">Penicillium cataractarum</name>
    <dbReference type="NCBI Taxonomy" id="2100454"/>
    <lineage>
        <taxon>Eukaryota</taxon>
        <taxon>Fungi</taxon>
        <taxon>Dikarya</taxon>
        <taxon>Ascomycota</taxon>
        <taxon>Pezizomycotina</taxon>
        <taxon>Eurotiomycetes</taxon>
        <taxon>Eurotiomycetidae</taxon>
        <taxon>Eurotiales</taxon>
        <taxon>Aspergillaceae</taxon>
        <taxon>Penicillium</taxon>
    </lineage>
</organism>
<dbReference type="GO" id="GO:0035371">
    <property type="term" value="C:microtubule plus-end"/>
    <property type="evidence" value="ECO:0007669"/>
    <property type="project" value="UniProtKB-ARBA"/>
</dbReference>
<evidence type="ECO:0000256" key="5">
    <source>
        <dbReference type="ARBA" id="ARBA00022701"/>
    </source>
</evidence>
<feature type="coiled-coil region" evidence="10">
    <location>
        <begin position="165"/>
        <end position="213"/>
    </location>
</feature>
<dbReference type="InterPro" id="IPR027328">
    <property type="entry name" value="MAPRE"/>
</dbReference>
<name>A0A9W9VW60_9EURO</name>
<evidence type="ECO:0000256" key="8">
    <source>
        <dbReference type="ARBA" id="ARBA00023306"/>
    </source>
</evidence>
<protein>
    <submittedName>
        <fullName evidence="14">Microtubule integrity protein mal3</fullName>
    </submittedName>
</protein>
<dbReference type="OrthoDB" id="2119228at2759"/>
<keyword evidence="7" id="KW-0206">Cytoskeleton</keyword>
<dbReference type="EMBL" id="JAPZBS010000001">
    <property type="protein sequence ID" value="KAJ5390310.1"/>
    <property type="molecule type" value="Genomic_DNA"/>
</dbReference>
<dbReference type="AlphaFoldDB" id="A0A9W9VW60"/>
<evidence type="ECO:0000256" key="6">
    <source>
        <dbReference type="ARBA" id="ARBA00022776"/>
    </source>
</evidence>
<feature type="domain" description="Calponin-homology (CH)" evidence="12">
    <location>
        <begin position="2"/>
        <end position="103"/>
    </location>
</feature>
<evidence type="ECO:0000313" key="14">
    <source>
        <dbReference type="EMBL" id="KAJ5390310.1"/>
    </source>
</evidence>
<dbReference type="Gene3D" id="1.10.418.10">
    <property type="entry name" value="Calponin-like domain"/>
    <property type="match status" value="1"/>
</dbReference>
<comment type="similarity">
    <text evidence="2">Belongs to the MAPRE family.</text>
</comment>
<dbReference type="GO" id="GO:0051233">
    <property type="term" value="C:spindle midzone"/>
    <property type="evidence" value="ECO:0007669"/>
    <property type="project" value="UniProtKB-ARBA"/>
</dbReference>
<dbReference type="RefSeq" id="XP_056561038.1">
    <property type="nucleotide sequence ID" value="XM_056694309.1"/>
</dbReference>
<dbReference type="GO" id="GO:0072686">
    <property type="term" value="C:mitotic spindle"/>
    <property type="evidence" value="ECO:0007669"/>
    <property type="project" value="UniProtKB-ARBA"/>
</dbReference>
<accession>A0A9W9VW60</accession>
<proteinExistence type="inferred from homology"/>
<feature type="domain" description="EB1 C-terminal" evidence="13">
    <location>
        <begin position="157"/>
        <end position="234"/>
    </location>
</feature>
<evidence type="ECO:0000256" key="9">
    <source>
        <dbReference type="PROSITE-ProRule" id="PRU00576"/>
    </source>
</evidence>
<keyword evidence="8" id="KW-0131">Cell cycle</keyword>
<evidence type="ECO:0000259" key="13">
    <source>
        <dbReference type="PROSITE" id="PS51230"/>
    </source>
</evidence>
<keyword evidence="4" id="KW-0132">Cell division</keyword>